<dbReference type="Gene3D" id="2.160.20.10">
    <property type="entry name" value="Single-stranded right-handed beta-helix, Pectin lyase-like"/>
    <property type="match status" value="1"/>
</dbReference>
<dbReference type="Proteomes" id="UP001165302">
    <property type="component" value="Unassembled WGS sequence"/>
</dbReference>
<comment type="caution">
    <text evidence="3">The sequence shown here is derived from an EMBL/GenBank/DDBJ whole genome shotgun (WGS) entry which is preliminary data.</text>
</comment>
<reference evidence="3" key="1">
    <citation type="submission" date="2020-10" db="EMBL/GenBank/DDBJ databases">
        <authorList>
            <person name="Lu T."/>
            <person name="Wang Q."/>
            <person name="Han X."/>
        </authorList>
    </citation>
    <scope>NUCLEOTIDE SEQUENCE</scope>
    <source>
        <strain evidence="3">WQ 366</strain>
    </source>
</reference>
<dbReference type="InterPro" id="IPR052063">
    <property type="entry name" value="Polysaccharide_Lyase_1"/>
</dbReference>
<dbReference type="PANTHER" id="PTHR42970">
    <property type="entry name" value="PECTATE LYASE C-RELATED"/>
    <property type="match status" value="1"/>
</dbReference>
<evidence type="ECO:0000313" key="3">
    <source>
        <dbReference type="EMBL" id="MCA5003862.1"/>
    </source>
</evidence>
<keyword evidence="1" id="KW-0479">Metal-binding</keyword>
<evidence type="ECO:0000313" key="4">
    <source>
        <dbReference type="Proteomes" id="UP001165302"/>
    </source>
</evidence>
<protein>
    <recommendedName>
        <fullName evidence="5">Pectate lyase</fullName>
    </recommendedName>
</protein>
<dbReference type="RefSeq" id="WP_225551199.1">
    <property type="nucleotide sequence ID" value="NZ_JADEYP010000002.1"/>
</dbReference>
<accession>A0ABS7Z117</accession>
<name>A0ABS7Z117_9SPHI</name>
<keyword evidence="4" id="KW-1185">Reference proteome</keyword>
<sequence length="473" mass="51855">MSITLFQECKRSWALVVLLCISSITTYAQEKILAFPQAEGFGKYALGARGYSSPSVYFVTNLNDSGQGSFRDAVSKAGRFVIFRVSGIIHLKNKVTIAPNLTIAGHSAPGDGVVLYGRTVSFSGANHTIARHLRIRLGKNGGATKNEDASGISNGHDIMLDHISFCWGLDEVFSVNWDKKGPEIDRITLQNCIIGQGLHFYNHSAGSLIQSSGKISIVKSLYISNKTRNPKVKGNNEFVNNVVYNFGNANRVNTDHQISANGYILADSQSPSKAIIVNNYFIAGPSTPKSIRTPFSRGNSFFNLFEEGNYFDNNYDGKLNGNLIQKTAEFYPGLEPDNYKSKGEYTEYPSLNTTLTAKEAFDYVSKNVGALLPKRDEVDQLMINDLLSLGKSGHLVNEEGDLPLINGGLGNVNIQNPLLDTDEDGIPDIWETKLKLDPNNPKDALEQSNNSSNKGYLNIEVYLNLLGTNKTST</sequence>
<keyword evidence="2" id="KW-0325">Glycoprotein</keyword>
<dbReference type="InterPro" id="IPR011050">
    <property type="entry name" value="Pectin_lyase_fold/virulence"/>
</dbReference>
<proteinExistence type="predicted"/>
<dbReference type="EMBL" id="JADEYP010000002">
    <property type="protein sequence ID" value="MCA5003862.1"/>
    <property type="molecule type" value="Genomic_DNA"/>
</dbReference>
<organism evidence="3 4">
    <name type="scientific">Sphingobacterium bovistauri</name>
    <dbReference type="NCBI Taxonomy" id="2781959"/>
    <lineage>
        <taxon>Bacteria</taxon>
        <taxon>Pseudomonadati</taxon>
        <taxon>Bacteroidota</taxon>
        <taxon>Sphingobacteriia</taxon>
        <taxon>Sphingobacteriales</taxon>
        <taxon>Sphingobacteriaceae</taxon>
        <taxon>Sphingobacterium</taxon>
    </lineage>
</organism>
<evidence type="ECO:0000256" key="2">
    <source>
        <dbReference type="ARBA" id="ARBA00023180"/>
    </source>
</evidence>
<gene>
    <name evidence="3" type="ORF">IPZ78_01705</name>
</gene>
<dbReference type="InterPro" id="IPR012334">
    <property type="entry name" value="Pectin_lyas_fold"/>
</dbReference>
<dbReference type="PANTHER" id="PTHR42970:SF1">
    <property type="entry name" value="PECTATE LYASE C-RELATED"/>
    <property type="match status" value="1"/>
</dbReference>
<dbReference type="SUPFAM" id="SSF51126">
    <property type="entry name" value="Pectin lyase-like"/>
    <property type="match status" value="1"/>
</dbReference>
<evidence type="ECO:0000256" key="1">
    <source>
        <dbReference type="ARBA" id="ARBA00022723"/>
    </source>
</evidence>
<evidence type="ECO:0008006" key="5">
    <source>
        <dbReference type="Google" id="ProtNLM"/>
    </source>
</evidence>